<gene>
    <name evidence="1" type="ORF">RF11_07223</name>
</gene>
<dbReference type="AlphaFoldDB" id="A0A0C2NHB9"/>
<protein>
    <submittedName>
        <fullName evidence="1">Uncharacterized protein</fullName>
    </submittedName>
</protein>
<reference evidence="1 2" key="1">
    <citation type="journal article" date="2014" name="Genome Biol. Evol.">
        <title>The genome of the myxosporean Thelohanellus kitauei shows adaptations to nutrient acquisition within its fish host.</title>
        <authorList>
            <person name="Yang Y."/>
            <person name="Xiong J."/>
            <person name="Zhou Z."/>
            <person name="Huo F."/>
            <person name="Miao W."/>
            <person name="Ran C."/>
            <person name="Liu Y."/>
            <person name="Zhang J."/>
            <person name="Feng J."/>
            <person name="Wang M."/>
            <person name="Wang M."/>
            <person name="Wang L."/>
            <person name="Yao B."/>
        </authorList>
    </citation>
    <scope>NUCLEOTIDE SEQUENCE [LARGE SCALE GENOMIC DNA]</scope>
    <source>
        <strain evidence="1">Wuqing</strain>
    </source>
</reference>
<keyword evidence="2" id="KW-1185">Reference proteome</keyword>
<proteinExistence type="predicted"/>
<dbReference type="EMBL" id="JWZT01000855">
    <property type="protein sequence ID" value="KII73422.1"/>
    <property type="molecule type" value="Genomic_DNA"/>
</dbReference>
<sequence length="163" mass="18636">MEACCHLILELINLNHSIWNKCHTDNLLSVDHILSYYFNQSLEVFKPAPVHYCTDFTSTAIATVSTYGRDIRRIGTLFQAVRVVRGSHPLNIHPYPLPTRATLPNRHSFAGKNSVWEHIEFKKCDGCCFSKCQQNPQQCSEPARVQAVSIRHERGIWRTTATL</sequence>
<evidence type="ECO:0000313" key="1">
    <source>
        <dbReference type="EMBL" id="KII73422.1"/>
    </source>
</evidence>
<comment type="caution">
    <text evidence="1">The sequence shown here is derived from an EMBL/GenBank/DDBJ whole genome shotgun (WGS) entry which is preliminary data.</text>
</comment>
<accession>A0A0C2NHB9</accession>
<dbReference type="Proteomes" id="UP000031668">
    <property type="component" value="Unassembled WGS sequence"/>
</dbReference>
<evidence type="ECO:0000313" key="2">
    <source>
        <dbReference type="Proteomes" id="UP000031668"/>
    </source>
</evidence>
<organism evidence="1 2">
    <name type="scientific">Thelohanellus kitauei</name>
    <name type="common">Myxosporean</name>
    <dbReference type="NCBI Taxonomy" id="669202"/>
    <lineage>
        <taxon>Eukaryota</taxon>
        <taxon>Metazoa</taxon>
        <taxon>Cnidaria</taxon>
        <taxon>Myxozoa</taxon>
        <taxon>Myxosporea</taxon>
        <taxon>Bivalvulida</taxon>
        <taxon>Platysporina</taxon>
        <taxon>Myxobolidae</taxon>
        <taxon>Thelohanellus</taxon>
    </lineage>
</organism>
<name>A0A0C2NHB9_THEKT</name>